<accession>A0A975G3Z8</accession>
<dbReference type="RefSeq" id="WP_211940180.1">
    <property type="nucleotide sequence ID" value="NZ_CP073078.1"/>
</dbReference>
<dbReference type="AlphaFoldDB" id="A0A975G3Z8"/>
<proteinExistence type="inferred from homology"/>
<keyword evidence="2" id="KW-0808">Transferase</keyword>
<name>A0A975G3Z8_9CAUL</name>
<dbReference type="GO" id="GO:0009372">
    <property type="term" value="P:quorum sensing"/>
    <property type="evidence" value="ECO:0007669"/>
    <property type="project" value="UniProtKB-UniRule"/>
</dbReference>
<keyword evidence="7" id="KW-1185">Reference proteome</keyword>
<dbReference type="KEGG" id="caul:KCG34_09810"/>
<evidence type="ECO:0000256" key="1">
    <source>
        <dbReference type="ARBA" id="ARBA00022654"/>
    </source>
</evidence>
<dbReference type="SUPFAM" id="SSF55729">
    <property type="entry name" value="Acyl-CoA N-acyltransferases (Nat)"/>
    <property type="match status" value="1"/>
</dbReference>
<dbReference type="GO" id="GO:0007165">
    <property type="term" value="P:signal transduction"/>
    <property type="evidence" value="ECO:0007669"/>
    <property type="project" value="TreeGrafter"/>
</dbReference>
<dbReference type="InterPro" id="IPR016181">
    <property type="entry name" value="Acyl_CoA_acyltransferase"/>
</dbReference>
<dbReference type="Gene3D" id="3.40.630.30">
    <property type="match status" value="1"/>
</dbReference>
<dbReference type="PANTHER" id="PTHR39322">
    <property type="entry name" value="ACYL-HOMOSERINE-LACTONE SYNTHASE"/>
    <property type="match status" value="1"/>
</dbReference>
<evidence type="ECO:0000256" key="4">
    <source>
        <dbReference type="ARBA" id="ARBA00022929"/>
    </source>
</evidence>
<evidence type="ECO:0000313" key="6">
    <source>
        <dbReference type="EMBL" id="QUD90129.1"/>
    </source>
</evidence>
<keyword evidence="1 5" id="KW-0673">Quorum sensing</keyword>
<evidence type="ECO:0000256" key="3">
    <source>
        <dbReference type="ARBA" id="ARBA00022691"/>
    </source>
</evidence>
<dbReference type="Pfam" id="PF00765">
    <property type="entry name" value="Autoind_synth"/>
    <property type="match status" value="1"/>
</dbReference>
<reference evidence="6" key="1">
    <citation type="submission" date="2021-04" db="EMBL/GenBank/DDBJ databases">
        <title>The complete genome sequence of Caulobacter sp. S6.</title>
        <authorList>
            <person name="Tang Y."/>
            <person name="Ouyang W."/>
            <person name="Liu Q."/>
            <person name="Huang B."/>
            <person name="Guo Z."/>
            <person name="Lei P."/>
        </authorList>
    </citation>
    <scope>NUCLEOTIDE SEQUENCE</scope>
    <source>
        <strain evidence="6">S6</strain>
    </source>
</reference>
<dbReference type="Proteomes" id="UP000676409">
    <property type="component" value="Chromosome"/>
</dbReference>
<evidence type="ECO:0000256" key="5">
    <source>
        <dbReference type="PROSITE-ProRule" id="PRU00533"/>
    </source>
</evidence>
<dbReference type="PROSITE" id="PS51187">
    <property type="entry name" value="AUTOINDUCER_SYNTH_2"/>
    <property type="match status" value="1"/>
</dbReference>
<keyword evidence="4 5" id="KW-0071">Autoinducer synthesis</keyword>
<dbReference type="GO" id="GO:0016740">
    <property type="term" value="F:transferase activity"/>
    <property type="evidence" value="ECO:0007669"/>
    <property type="project" value="UniProtKB-KW"/>
</dbReference>
<protein>
    <recommendedName>
        <fullName evidence="8">Acyl-homoserine-lactone synthase</fullName>
    </recommendedName>
</protein>
<sequence length="284" mass="31632">MRARRRSSLACRARQYAVSRIPPLAAAMSCSRRTEASMIHICSNKNRHLYREQLKTMHLQRCELFVKVKGWNLKVIDGGEYDDGDDDRAVYLLSLDETGYCYGSIRVRPADDFSMLIDNMPHHVEGDAAALRQDPGLWEMARWINIGGDPAAGQEIRIGLIEYLLEQGAHQCLALPDVSVLSYAIRTGWRLRPLGAPKPYPEGGVAVAVSLPIDRAEASYLRDLTGRRDVFMMEIDPAAPWAHLSLTVIEAAFAEAAQQASDRHELTAAADALLRHRLELGQVA</sequence>
<organism evidence="6 7">
    <name type="scientific">Phenylobacterium montanum</name>
    <dbReference type="NCBI Taxonomy" id="2823693"/>
    <lineage>
        <taxon>Bacteria</taxon>
        <taxon>Pseudomonadati</taxon>
        <taxon>Pseudomonadota</taxon>
        <taxon>Alphaproteobacteria</taxon>
        <taxon>Caulobacterales</taxon>
        <taxon>Caulobacteraceae</taxon>
        <taxon>Phenylobacterium</taxon>
    </lineage>
</organism>
<dbReference type="EMBL" id="CP073078">
    <property type="protein sequence ID" value="QUD90129.1"/>
    <property type="molecule type" value="Genomic_DNA"/>
</dbReference>
<keyword evidence="3" id="KW-0949">S-adenosyl-L-methionine</keyword>
<evidence type="ECO:0000313" key="7">
    <source>
        <dbReference type="Proteomes" id="UP000676409"/>
    </source>
</evidence>
<evidence type="ECO:0008006" key="8">
    <source>
        <dbReference type="Google" id="ProtNLM"/>
    </source>
</evidence>
<dbReference type="InterPro" id="IPR001690">
    <property type="entry name" value="Autoind_synthase"/>
</dbReference>
<gene>
    <name evidence="6" type="ORF">KCG34_09810</name>
</gene>
<comment type="similarity">
    <text evidence="5">Belongs to the autoinducer synthase family.</text>
</comment>
<dbReference type="PANTHER" id="PTHR39322:SF1">
    <property type="entry name" value="ISOVALERYL-HOMOSERINE LACTONE SYNTHASE"/>
    <property type="match status" value="1"/>
</dbReference>
<evidence type="ECO:0000256" key="2">
    <source>
        <dbReference type="ARBA" id="ARBA00022679"/>
    </source>
</evidence>